<dbReference type="GO" id="GO:0000045">
    <property type="term" value="P:autophagosome assembly"/>
    <property type="evidence" value="ECO:0007669"/>
    <property type="project" value="InterPro"/>
</dbReference>
<dbReference type="Pfam" id="PF04108">
    <property type="entry name" value="ATG17_like"/>
    <property type="match status" value="1"/>
</dbReference>
<protein>
    <submittedName>
        <fullName evidence="3">Autophagy-related protein 11</fullName>
    </submittedName>
</protein>
<dbReference type="PANTHER" id="PTHR13222:SF1">
    <property type="entry name" value="RB1-INDUCIBLE COILED-COIL PROTEIN 1"/>
    <property type="match status" value="1"/>
</dbReference>
<organism evidence="3 4">
    <name type="scientific">Vitis vinifera</name>
    <name type="common">Grape</name>
    <dbReference type="NCBI Taxonomy" id="29760"/>
    <lineage>
        <taxon>Eukaryota</taxon>
        <taxon>Viridiplantae</taxon>
        <taxon>Streptophyta</taxon>
        <taxon>Embryophyta</taxon>
        <taxon>Tracheophyta</taxon>
        <taxon>Spermatophyta</taxon>
        <taxon>Magnoliopsida</taxon>
        <taxon>eudicotyledons</taxon>
        <taxon>Gunneridae</taxon>
        <taxon>Pentapetalae</taxon>
        <taxon>rosids</taxon>
        <taxon>Vitales</taxon>
        <taxon>Vitaceae</taxon>
        <taxon>Viteae</taxon>
        <taxon>Vitis</taxon>
    </lineage>
</organism>
<dbReference type="Gene3D" id="3.10.20.90">
    <property type="entry name" value="Phosphatidylinositol 3-kinase Catalytic Subunit, Chain A, domain 1"/>
    <property type="match status" value="1"/>
</dbReference>
<evidence type="ECO:0000259" key="2">
    <source>
        <dbReference type="Pfam" id="PF04108"/>
    </source>
</evidence>
<dbReference type="InterPro" id="IPR029071">
    <property type="entry name" value="Ubiquitin-like_domsf"/>
</dbReference>
<evidence type="ECO:0000313" key="4">
    <source>
        <dbReference type="Proteomes" id="UP000288805"/>
    </source>
</evidence>
<evidence type="ECO:0000256" key="1">
    <source>
        <dbReference type="ARBA" id="ARBA00023006"/>
    </source>
</evidence>
<dbReference type="PANTHER" id="PTHR13222">
    <property type="entry name" value="RB1-INDUCIBLE COILED-COIL"/>
    <property type="match status" value="1"/>
</dbReference>
<reference evidence="3 4" key="1">
    <citation type="journal article" date="2018" name="PLoS Genet.">
        <title>Population sequencing reveals clonal diversity and ancestral inbreeding in the grapevine cultivar Chardonnay.</title>
        <authorList>
            <person name="Roach M.J."/>
            <person name="Johnson D.L."/>
            <person name="Bohlmann J."/>
            <person name="van Vuuren H.J."/>
            <person name="Jones S.J."/>
            <person name="Pretorius I.S."/>
            <person name="Schmidt S.A."/>
            <person name="Borneman A.R."/>
        </authorList>
    </citation>
    <scope>NUCLEOTIDE SEQUENCE [LARGE SCALE GENOMIC DNA]</scope>
    <source>
        <strain evidence="4">cv. Chardonnay</strain>
        <tissue evidence="3">Leaf</tissue>
    </source>
</reference>
<proteinExistence type="predicted"/>
<accession>A0A438CF88</accession>
<sequence>MSSNNEGDLVQGAKLFVRIAQNGHSYELDCNESTPVEVVQQLIASVAGINSNDQLLLSLEWKLEPPRQLSAYNLPSDNGEVFVYNKARLQANSPPPEPELVDILEIVEPLLPSSSHNPHLLDDASDPALKALPSYERQFRYHFHRGRAIYSCTVVKYENCQRLWREQGVQERALEIARANLEQFYRMVHQNFVDFMKFYSQQHRIHSDLLMNFGRDIDKLRSCKLHPALQTANRKCLLDFVKEENLRKWMENCSSSHRQFETKVSQFKQMYSDVKRKVDDLLSSKTSLHTTNLELMIKEHQRYINEQKSIMQSLSFFCTPSIPLLTDLVS</sequence>
<dbReference type="AlphaFoldDB" id="A0A438CF88"/>
<keyword evidence="1" id="KW-0072">Autophagy</keyword>
<comment type="caution">
    <text evidence="3">The sequence shown here is derived from an EMBL/GenBank/DDBJ whole genome shotgun (WGS) entry which is preliminary data.</text>
</comment>
<name>A0A438CF88_VITVI</name>
<evidence type="ECO:0000313" key="3">
    <source>
        <dbReference type="EMBL" id="RVW21883.1"/>
    </source>
</evidence>
<gene>
    <name evidence="3" type="primary">ATG11_5</name>
    <name evidence="3" type="ORF">CK203_108502</name>
</gene>
<dbReference type="SUPFAM" id="SSF54236">
    <property type="entry name" value="Ubiquitin-like"/>
    <property type="match status" value="1"/>
</dbReference>
<dbReference type="InterPro" id="IPR040040">
    <property type="entry name" value="ATG11"/>
</dbReference>
<feature type="domain" description="Autophagy protein ATG17-like" evidence="2">
    <location>
        <begin position="156"/>
        <end position="315"/>
    </location>
</feature>
<dbReference type="InterPro" id="IPR045326">
    <property type="entry name" value="ATG17-like_dom"/>
</dbReference>
<dbReference type="Proteomes" id="UP000288805">
    <property type="component" value="Unassembled WGS sequence"/>
</dbReference>
<dbReference type="EMBL" id="QGNW01002263">
    <property type="protein sequence ID" value="RVW21883.1"/>
    <property type="molecule type" value="Genomic_DNA"/>
</dbReference>